<feature type="transmembrane region" description="Helical" evidence="1">
    <location>
        <begin position="95"/>
        <end position="119"/>
    </location>
</feature>
<evidence type="ECO:0000259" key="2">
    <source>
        <dbReference type="Pfam" id="PF07331"/>
    </source>
</evidence>
<dbReference type="EMBL" id="CAEZZF010000034">
    <property type="protein sequence ID" value="CAB4750307.1"/>
    <property type="molecule type" value="Genomic_DNA"/>
</dbReference>
<feature type="transmembrane region" description="Helical" evidence="1">
    <location>
        <begin position="54"/>
        <end position="74"/>
    </location>
</feature>
<keyword evidence="1" id="KW-0472">Membrane</keyword>
<dbReference type="InterPro" id="IPR009936">
    <property type="entry name" value="DUF1468"/>
</dbReference>
<evidence type="ECO:0000313" key="3">
    <source>
        <dbReference type="EMBL" id="CAB4750307.1"/>
    </source>
</evidence>
<proteinExistence type="predicted"/>
<sequence>MDEATVIVEGRAWIRYLRLVLAFLLMAMGLYLISQSGKIGYSDMSGPGPGFFPFWVGLFLSIAAFFWLIAEFRAHKDSQVEQDLDPKGIYRVARLLFSVMALTFCFVPVGYNISVLLFMLFLTSTMGKGRVVTNVIVSLASSFGIYLVFEKLLDVPLPDSFLPFLAHLGL</sequence>
<feature type="transmembrane region" description="Helical" evidence="1">
    <location>
        <begin position="131"/>
        <end position="149"/>
    </location>
</feature>
<feature type="transmembrane region" description="Helical" evidence="1">
    <location>
        <begin position="16"/>
        <end position="34"/>
    </location>
</feature>
<keyword evidence="1" id="KW-1133">Transmembrane helix</keyword>
<name>A0A6J6TV58_9ZZZZ</name>
<reference evidence="3" key="1">
    <citation type="submission" date="2020-05" db="EMBL/GenBank/DDBJ databases">
        <authorList>
            <person name="Chiriac C."/>
            <person name="Salcher M."/>
            <person name="Ghai R."/>
            <person name="Kavagutti S V."/>
        </authorList>
    </citation>
    <scope>NUCLEOTIDE SEQUENCE</scope>
</reference>
<evidence type="ECO:0000256" key="1">
    <source>
        <dbReference type="SAM" id="Phobius"/>
    </source>
</evidence>
<protein>
    <submittedName>
        <fullName evidence="3">Unannotated protein</fullName>
    </submittedName>
</protein>
<keyword evidence="1" id="KW-0812">Transmembrane</keyword>
<accession>A0A6J6TV58</accession>
<gene>
    <name evidence="3" type="ORF">UFOPK2837_00557</name>
</gene>
<dbReference type="AlphaFoldDB" id="A0A6J6TV58"/>
<dbReference type="Pfam" id="PF07331">
    <property type="entry name" value="TctB"/>
    <property type="match status" value="1"/>
</dbReference>
<organism evidence="3">
    <name type="scientific">freshwater metagenome</name>
    <dbReference type="NCBI Taxonomy" id="449393"/>
    <lineage>
        <taxon>unclassified sequences</taxon>
        <taxon>metagenomes</taxon>
        <taxon>ecological metagenomes</taxon>
    </lineage>
</organism>
<feature type="domain" description="DUF1468" evidence="2">
    <location>
        <begin position="20"/>
        <end position="158"/>
    </location>
</feature>